<accession>A0A0H5D249</accession>
<reference evidence="3" key="1">
    <citation type="submission" date="2015-05" db="EMBL/GenBank/DDBJ databases">
        <authorList>
            <person name="Rodrigo-Torres Lidia"/>
            <person name="Arahal R.David."/>
        </authorList>
    </citation>
    <scope>NUCLEOTIDE SEQUENCE [LARGE SCALE GENOMIC DNA]</scope>
    <source>
        <strain evidence="3">CECT 7321</strain>
    </source>
</reference>
<organism evidence="2 3">
    <name type="scientific">Phaeobacter italicus</name>
    <dbReference type="NCBI Taxonomy" id="481446"/>
    <lineage>
        <taxon>Bacteria</taxon>
        <taxon>Pseudomonadati</taxon>
        <taxon>Pseudomonadota</taxon>
        <taxon>Alphaproteobacteria</taxon>
        <taxon>Rhodobacterales</taxon>
        <taxon>Roseobacteraceae</taxon>
        <taxon>Phaeobacter</taxon>
    </lineage>
</organism>
<dbReference type="RefSeq" id="WP_050673190.1">
    <property type="nucleotide sequence ID" value="NZ_CVRL01000016.1"/>
</dbReference>
<dbReference type="Pfam" id="PF00078">
    <property type="entry name" value="RVT_1"/>
    <property type="match status" value="1"/>
</dbReference>
<protein>
    <submittedName>
        <fullName evidence="2">Retron-type reverse transcriptase</fullName>
    </submittedName>
</protein>
<dbReference type="Proteomes" id="UP000043764">
    <property type="component" value="Unassembled WGS sequence"/>
</dbReference>
<dbReference type="InterPro" id="IPR000477">
    <property type="entry name" value="RT_dom"/>
</dbReference>
<keyword evidence="2" id="KW-0695">RNA-directed DNA polymerase</keyword>
<dbReference type="GO" id="GO:0003964">
    <property type="term" value="F:RNA-directed DNA polymerase activity"/>
    <property type="evidence" value="ECO:0007669"/>
    <property type="project" value="UniProtKB-KW"/>
</dbReference>
<keyword evidence="2" id="KW-0808">Transferase</keyword>
<evidence type="ECO:0000313" key="2">
    <source>
        <dbReference type="EMBL" id="CRL10813.1"/>
    </source>
</evidence>
<gene>
    <name evidence="2" type="ORF">NIT7321_01661</name>
</gene>
<keyword evidence="3" id="KW-1185">Reference proteome</keyword>
<dbReference type="EMBL" id="CVRL01000016">
    <property type="protein sequence ID" value="CRL10813.1"/>
    <property type="molecule type" value="Genomic_DNA"/>
</dbReference>
<sequence>MFDQSFSPQNLRKITEIENRRGSNKSLEFFPSVLVATEDLKDCIRATKQFRATHKHKYSVADQAIFDALREDRENARKARDQELLSCLANVSDEISKKSFRISIRRVGGPSGKPVYVVPETPVDAYAQSYYAIKQIANNISRIYKVRQANRNQIVTQLSDCLSDGFPYHVVKLDVQEFYESVDHSGLLTKMKSDQLISATTMRLIERLLWDYAAVAGTPGRGLPRGVGLSAILSELYMRDFDDRISTLEEVAFYARYVDDIIVLFAPTKGSTTDGYRKKAVEELRRKRLVVNSTKSREAPPDTELTYLGYEFREVLRTSCKVLMSDAKFQKYKKRIDASFTRYDRQRARNPKKAYRLLVKRVQYLTGNTQLTHSKKNAFVGIYFSNPHLTDLSQLKRLDDALATHIRKQTHSANLRAKLRQYSFQKGYSERVFRRFHRQDEFEEITKAWKYGQ</sequence>
<proteinExistence type="predicted"/>
<dbReference type="CDD" id="cd01646">
    <property type="entry name" value="RT_Bac_retron_I"/>
    <property type="match status" value="1"/>
</dbReference>
<feature type="domain" description="Reverse transcriptase" evidence="1">
    <location>
        <begin position="99"/>
        <end position="312"/>
    </location>
</feature>
<evidence type="ECO:0000259" key="1">
    <source>
        <dbReference type="PROSITE" id="PS50878"/>
    </source>
</evidence>
<name>A0A0H5D249_9RHOB</name>
<dbReference type="PROSITE" id="PS50878">
    <property type="entry name" value="RT_POL"/>
    <property type="match status" value="1"/>
</dbReference>
<dbReference type="AlphaFoldDB" id="A0A0H5D249"/>
<keyword evidence="2" id="KW-0548">Nucleotidyltransferase</keyword>
<dbReference type="NCBIfam" id="NF041747">
    <property type="entry name" value="Drt3a"/>
    <property type="match status" value="1"/>
</dbReference>
<evidence type="ECO:0000313" key="3">
    <source>
        <dbReference type="Proteomes" id="UP000043764"/>
    </source>
</evidence>